<evidence type="ECO:0000313" key="1">
    <source>
        <dbReference type="EMBL" id="KAJ7516390.1"/>
    </source>
</evidence>
<proteinExistence type="predicted"/>
<reference evidence="2" key="1">
    <citation type="journal article" date="2024" name="Proc. Natl. Acad. Sci. U.S.A.">
        <title>Extraordinary preservation of gene collinearity over three hundred million years revealed in homosporous lycophytes.</title>
        <authorList>
            <person name="Li C."/>
            <person name="Wickell D."/>
            <person name="Kuo L.Y."/>
            <person name="Chen X."/>
            <person name="Nie B."/>
            <person name="Liao X."/>
            <person name="Peng D."/>
            <person name="Ji J."/>
            <person name="Jenkins J."/>
            <person name="Williams M."/>
            <person name="Shu S."/>
            <person name="Plott C."/>
            <person name="Barry K."/>
            <person name="Rajasekar S."/>
            <person name="Grimwood J."/>
            <person name="Han X."/>
            <person name="Sun S."/>
            <person name="Hou Z."/>
            <person name="He W."/>
            <person name="Dai G."/>
            <person name="Sun C."/>
            <person name="Schmutz J."/>
            <person name="Leebens-Mack J.H."/>
            <person name="Li F.W."/>
            <person name="Wang L."/>
        </authorList>
    </citation>
    <scope>NUCLEOTIDE SEQUENCE [LARGE SCALE GENOMIC DNA]</scope>
    <source>
        <strain evidence="2">cv. PW_Plant_1</strain>
    </source>
</reference>
<comment type="caution">
    <text evidence="1">The sequence shown here is derived from an EMBL/GenBank/DDBJ whole genome shotgun (WGS) entry which is preliminary data.</text>
</comment>
<name>A0ACC2AFQ1_DIPCM</name>
<dbReference type="EMBL" id="CM055113">
    <property type="protein sequence ID" value="KAJ7516390.1"/>
    <property type="molecule type" value="Genomic_DNA"/>
</dbReference>
<dbReference type="Proteomes" id="UP001162992">
    <property type="component" value="Chromosome 22"/>
</dbReference>
<sequence>MVYSHHLVLICKLSKIVSSQTFIDKLSKMSYSGGNIELYCDTPQSIDISTVCSVHLVVDMLIKIFTFISGWFAYMCADFVYDTTLHSVLEVTAANYASCTTSNPITSHTDGNDFITITKPQQFFICGTLGHCGFGMHVAVAASAPIIVSPPPPKPAATPPPLPVTPPPKPAATPPPVPAATPPVPSKAPVSAPPSPVVAPAPAKTPTSILPPKSAAPSPAAPAPSHKTPAISPKSAAPSPAAPAPSHKTPAISPVPAPSTSPVPAPAPSTSPVPVPSSSVPVPTTSSTTPPLAGASPPVGSSAHSFRCKAATVLGAVLFSGIYLLL</sequence>
<protein>
    <submittedName>
        <fullName evidence="1">Uncharacterized protein</fullName>
    </submittedName>
</protein>
<keyword evidence="2" id="KW-1185">Reference proteome</keyword>
<organism evidence="1 2">
    <name type="scientific">Diphasiastrum complanatum</name>
    <name type="common">Issler's clubmoss</name>
    <name type="synonym">Lycopodium complanatum</name>
    <dbReference type="NCBI Taxonomy" id="34168"/>
    <lineage>
        <taxon>Eukaryota</taxon>
        <taxon>Viridiplantae</taxon>
        <taxon>Streptophyta</taxon>
        <taxon>Embryophyta</taxon>
        <taxon>Tracheophyta</taxon>
        <taxon>Lycopodiopsida</taxon>
        <taxon>Lycopodiales</taxon>
        <taxon>Lycopodiaceae</taxon>
        <taxon>Lycopodioideae</taxon>
        <taxon>Diphasiastrum</taxon>
    </lineage>
</organism>
<evidence type="ECO:0000313" key="2">
    <source>
        <dbReference type="Proteomes" id="UP001162992"/>
    </source>
</evidence>
<gene>
    <name evidence="1" type="ORF">O6H91_22G056700</name>
</gene>
<accession>A0ACC2AFQ1</accession>